<feature type="region of interest" description="Disordered" evidence="2">
    <location>
        <begin position="134"/>
        <end position="167"/>
    </location>
</feature>
<organism evidence="4 5">
    <name type="scientific">Coniophora puteana (strain RWD-64-598)</name>
    <name type="common">Brown rot fungus</name>
    <dbReference type="NCBI Taxonomy" id="741705"/>
    <lineage>
        <taxon>Eukaryota</taxon>
        <taxon>Fungi</taxon>
        <taxon>Dikarya</taxon>
        <taxon>Basidiomycota</taxon>
        <taxon>Agaricomycotina</taxon>
        <taxon>Agaricomycetes</taxon>
        <taxon>Agaricomycetidae</taxon>
        <taxon>Boletales</taxon>
        <taxon>Coniophorineae</taxon>
        <taxon>Coniophoraceae</taxon>
        <taxon>Coniophora</taxon>
    </lineage>
</organism>
<feature type="region of interest" description="Disordered" evidence="2">
    <location>
        <begin position="641"/>
        <end position="678"/>
    </location>
</feature>
<dbReference type="GeneID" id="19210719"/>
<feature type="region of interest" description="Disordered" evidence="2">
    <location>
        <begin position="19"/>
        <end position="38"/>
    </location>
</feature>
<accession>A0A5M3MG49</accession>
<dbReference type="RefSeq" id="XP_007772098.1">
    <property type="nucleotide sequence ID" value="XM_007773908.1"/>
</dbReference>
<dbReference type="KEGG" id="cput:CONPUDRAFT_84117"/>
<feature type="compositionally biased region" description="Low complexity" evidence="2">
    <location>
        <begin position="383"/>
        <end position="394"/>
    </location>
</feature>
<feature type="compositionally biased region" description="Low complexity" evidence="2">
    <location>
        <begin position="289"/>
        <end position="298"/>
    </location>
</feature>
<feature type="compositionally biased region" description="Low complexity" evidence="2">
    <location>
        <begin position="265"/>
        <end position="279"/>
    </location>
</feature>
<evidence type="ECO:0000259" key="3">
    <source>
        <dbReference type="PROSITE" id="PS50006"/>
    </source>
</evidence>
<dbReference type="Pfam" id="PF00498">
    <property type="entry name" value="FHA"/>
    <property type="match status" value="1"/>
</dbReference>
<dbReference type="CDD" id="cd00060">
    <property type="entry name" value="FHA"/>
    <property type="match status" value="1"/>
</dbReference>
<evidence type="ECO:0000313" key="5">
    <source>
        <dbReference type="Proteomes" id="UP000053558"/>
    </source>
</evidence>
<feature type="compositionally biased region" description="Acidic residues" evidence="2">
    <location>
        <begin position="461"/>
        <end position="495"/>
    </location>
</feature>
<feature type="compositionally biased region" description="Acidic residues" evidence="2">
    <location>
        <begin position="666"/>
        <end position="678"/>
    </location>
</feature>
<feature type="compositionally biased region" description="Basic and acidic residues" evidence="2">
    <location>
        <begin position="303"/>
        <end position="319"/>
    </location>
</feature>
<feature type="domain" description="FHA" evidence="3">
    <location>
        <begin position="145"/>
        <end position="208"/>
    </location>
</feature>
<comment type="caution">
    <text evidence="4">The sequence shown here is derived from an EMBL/GenBank/DDBJ whole genome shotgun (WGS) entry which is preliminary data.</text>
</comment>
<dbReference type="AlphaFoldDB" id="A0A5M3MG49"/>
<sequence length="919" mass="98263">MDEDVQYVGMRLPPIDFPDGTYAARRSGTGGSSGGVQPRMDTYGGQLALERLGWHPAAAATATATASLRGVAVGPPGASFPSPSPSPSLSSLSLFPSSSSSPLYRAGARMDVLTTVLAGITLAVQRRADQAPYDVSFHRSGGGTVEIGRKSSSSSSSRSGGGGGRTTNTERYAVFACQVVSAKHAKMVFTNGGQVYLVDLDSRHGTHLLKRGEDISHTIQPGVETALDDGDIVTFGKTVGAGRQMVEPVTVRVKLLRRTVRTTATAVGASSDAAAAGTDKNPIMLSGYPSDSDSSTSLPSPPRADKRGSVEDRSHRDIYAELFQNDGKGGGEGGGLKRIGSAGRYGLFEPPSEPERSSDGENEHEHENEEGDKPAQRSEHHSASAAPATATADATARENSPAMPMPMPTFSFDGADGQIDVEDWRSTLHEPLFGDLLPKDVDADYLIDEPDHERERALDAFEAEAQEQEEDDDEDEEEGEEEEEDEDEDEEEEEGPVISRLETPSEMDMGTPAPALSAAGDEAQSEADMDMETPREQSRASSHSHFDLHLPDVPTHHPELLFEPSVEPEEITLISAGAAASFAGQDEGQSNKLQEILKDGVGTAMGEQVAREDLPSLRTIFSDITPTPFGRDTIPVANASRAQSVGSPVERHVSVPVSDASAGDSSADDEDEDDEMGNEADRAAISELQASCEHIQTELGELYSSVDALENDVNTVSEDLEDVHAHFERLDRLSDTSLGRLQAVESRLSALAGVKTQVEGLQARVDAVAAMPQPSQEDKEDKEVYMKELRETARDLNDVVADIRELHRETKQRLAGAVEEILAARKEALAEIQSEVQAFKTLKRKRSDSDMTDGEVADVTSQLDVTAVTAAQPHPASIIIQAPPPPPRKRMRRVLSLTARTATAVAFGAVATWSALAFS</sequence>
<dbReference type="OrthoDB" id="4096268at2759"/>
<feature type="compositionally biased region" description="Gly residues" evidence="2">
    <location>
        <begin position="327"/>
        <end position="337"/>
    </location>
</feature>
<feature type="coiled-coil region" evidence="1">
    <location>
        <begin position="786"/>
        <end position="827"/>
    </location>
</feature>
<dbReference type="InterPro" id="IPR000253">
    <property type="entry name" value="FHA_dom"/>
</dbReference>
<dbReference type="PROSITE" id="PS50006">
    <property type="entry name" value="FHA_DOMAIN"/>
    <property type="match status" value="1"/>
</dbReference>
<feature type="region of interest" description="Disordered" evidence="2">
    <location>
        <begin position="431"/>
        <end position="559"/>
    </location>
</feature>
<keyword evidence="1" id="KW-0175">Coiled coil</keyword>
<dbReference type="Proteomes" id="UP000053558">
    <property type="component" value="Unassembled WGS sequence"/>
</dbReference>
<reference evidence="5" key="1">
    <citation type="journal article" date="2012" name="Science">
        <title>The Paleozoic origin of enzymatic lignin decomposition reconstructed from 31 fungal genomes.</title>
        <authorList>
            <person name="Floudas D."/>
            <person name="Binder M."/>
            <person name="Riley R."/>
            <person name="Barry K."/>
            <person name="Blanchette R.A."/>
            <person name="Henrissat B."/>
            <person name="Martinez A.T."/>
            <person name="Otillar R."/>
            <person name="Spatafora J.W."/>
            <person name="Yadav J.S."/>
            <person name="Aerts A."/>
            <person name="Benoit I."/>
            <person name="Boyd A."/>
            <person name="Carlson A."/>
            <person name="Copeland A."/>
            <person name="Coutinho P.M."/>
            <person name="de Vries R.P."/>
            <person name="Ferreira P."/>
            <person name="Findley K."/>
            <person name="Foster B."/>
            <person name="Gaskell J."/>
            <person name="Glotzer D."/>
            <person name="Gorecki P."/>
            <person name="Heitman J."/>
            <person name="Hesse C."/>
            <person name="Hori C."/>
            <person name="Igarashi K."/>
            <person name="Jurgens J.A."/>
            <person name="Kallen N."/>
            <person name="Kersten P."/>
            <person name="Kohler A."/>
            <person name="Kuees U."/>
            <person name="Kumar T.K.A."/>
            <person name="Kuo A."/>
            <person name="LaButti K."/>
            <person name="Larrondo L.F."/>
            <person name="Lindquist E."/>
            <person name="Ling A."/>
            <person name="Lombard V."/>
            <person name="Lucas S."/>
            <person name="Lundell T."/>
            <person name="Martin R."/>
            <person name="McLaughlin D.J."/>
            <person name="Morgenstern I."/>
            <person name="Morin E."/>
            <person name="Murat C."/>
            <person name="Nagy L.G."/>
            <person name="Nolan M."/>
            <person name="Ohm R.A."/>
            <person name="Patyshakuliyeva A."/>
            <person name="Rokas A."/>
            <person name="Ruiz-Duenas F.J."/>
            <person name="Sabat G."/>
            <person name="Salamov A."/>
            <person name="Samejima M."/>
            <person name="Schmutz J."/>
            <person name="Slot J.C."/>
            <person name="St John F."/>
            <person name="Stenlid J."/>
            <person name="Sun H."/>
            <person name="Sun S."/>
            <person name="Syed K."/>
            <person name="Tsang A."/>
            <person name="Wiebenga A."/>
            <person name="Young D."/>
            <person name="Pisabarro A."/>
            <person name="Eastwood D.C."/>
            <person name="Martin F."/>
            <person name="Cullen D."/>
            <person name="Grigoriev I.V."/>
            <person name="Hibbett D.S."/>
        </authorList>
    </citation>
    <scope>NUCLEOTIDE SEQUENCE [LARGE SCALE GENOMIC DNA]</scope>
    <source>
        <strain evidence="5">RWD-64-598 SS2</strain>
    </source>
</reference>
<evidence type="ECO:0000256" key="2">
    <source>
        <dbReference type="SAM" id="MobiDB-lite"/>
    </source>
</evidence>
<dbReference type="InterPro" id="IPR008984">
    <property type="entry name" value="SMAD_FHA_dom_sf"/>
</dbReference>
<proteinExistence type="predicted"/>
<evidence type="ECO:0000313" key="4">
    <source>
        <dbReference type="EMBL" id="EIW77734.1"/>
    </source>
</evidence>
<feature type="compositionally biased region" description="Basic and acidic residues" evidence="2">
    <location>
        <begin position="353"/>
        <end position="382"/>
    </location>
</feature>
<dbReference type="SUPFAM" id="SSF49879">
    <property type="entry name" value="SMAD/FHA domain"/>
    <property type="match status" value="1"/>
</dbReference>
<feature type="compositionally biased region" description="Basic and acidic residues" evidence="2">
    <location>
        <begin position="532"/>
        <end position="559"/>
    </location>
</feature>
<feature type="region of interest" description="Disordered" evidence="2">
    <location>
        <begin position="265"/>
        <end position="418"/>
    </location>
</feature>
<name>A0A5M3MG49_CONPW</name>
<dbReference type="EMBL" id="JH711583">
    <property type="protein sequence ID" value="EIW77734.1"/>
    <property type="molecule type" value="Genomic_DNA"/>
</dbReference>
<gene>
    <name evidence="4" type="ORF">CONPUDRAFT_84117</name>
</gene>
<protein>
    <recommendedName>
        <fullName evidence="3">FHA domain-containing protein</fullName>
    </recommendedName>
</protein>
<keyword evidence="5" id="KW-1185">Reference proteome</keyword>
<dbReference type="Gene3D" id="1.10.287.1490">
    <property type="match status" value="1"/>
</dbReference>
<evidence type="ECO:0000256" key="1">
    <source>
        <dbReference type="SAM" id="Coils"/>
    </source>
</evidence>
<feature type="compositionally biased region" description="Basic and acidic residues" evidence="2">
    <location>
        <begin position="449"/>
        <end position="459"/>
    </location>
</feature>
<dbReference type="Gene3D" id="2.60.200.20">
    <property type="match status" value="1"/>
</dbReference>